<gene>
    <name evidence="2" type="ORF">VFPBJ_03500</name>
    <name evidence="3" type="ORF">VFPFJ_05685</name>
</gene>
<protein>
    <submittedName>
        <fullName evidence="2">Uncharacterized protein</fullName>
    </submittedName>
</protein>
<accession>A0A179H433</accession>
<comment type="caution">
    <text evidence="2">The sequence shown here is derived from an EMBL/GenBank/DDBJ whole genome shotgun (WGS) entry which is preliminary data.</text>
</comment>
<dbReference type="AlphaFoldDB" id="A0A179H433"/>
<dbReference type="Proteomes" id="UP000078240">
    <property type="component" value="Unassembled WGS sequence"/>
</dbReference>
<proteinExistence type="predicted"/>
<feature type="region of interest" description="Disordered" evidence="1">
    <location>
        <begin position="1"/>
        <end position="25"/>
    </location>
</feature>
<feature type="region of interest" description="Disordered" evidence="1">
    <location>
        <begin position="62"/>
        <end position="85"/>
    </location>
</feature>
<name>A0A179H433_PURLI</name>
<evidence type="ECO:0000313" key="4">
    <source>
        <dbReference type="Proteomes" id="UP000078240"/>
    </source>
</evidence>
<evidence type="ECO:0000313" key="3">
    <source>
        <dbReference type="EMBL" id="OAQ89276.1"/>
    </source>
</evidence>
<reference evidence="2 4" key="1">
    <citation type="submission" date="2016-01" db="EMBL/GenBank/DDBJ databases">
        <title>Biosynthesis of antibiotic leucinostatins and their inhibition on Phytophthora in bio-control Purpureocillium lilacinum.</title>
        <authorList>
            <person name="Wang G."/>
            <person name="Liu Z."/>
            <person name="Lin R."/>
            <person name="Li E."/>
            <person name="Mao Z."/>
            <person name="Ling J."/>
            <person name="Yin W."/>
            <person name="Xie B."/>
        </authorList>
    </citation>
    <scope>NUCLEOTIDE SEQUENCE [LARGE SCALE GENOMIC DNA]</scope>
    <source>
        <strain evidence="2">PLBJ-1</strain>
        <strain evidence="3">PLFJ-1</strain>
    </source>
</reference>
<dbReference type="Proteomes" id="UP000078340">
    <property type="component" value="Unassembled WGS sequence"/>
</dbReference>
<dbReference type="EMBL" id="LSBH01000002">
    <property type="protein sequence ID" value="OAQ84732.1"/>
    <property type="molecule type" value="Genomic_DNA"/>
</dbReference>
<evidence type="ECO:0000256" key="1">
    <source>
        <dbReference type="SAM" id="MobiDB-lite"/>
    </source>
</evidence>
<evidence type="ECO:0000313" key="2">
    <source>
        <dbReference type="EMBL" id="OAQ84732.1"/>
    </source>
</evidence>
<sequence length="108" mass="11798">MDAGPEPATLNCPGSPWQPRPERIVRGSPTGQIWNAWTLPPAVQTAEAEKVIRCLHCRARWGPGPSQGKRSSPLHHSGLRNTTPVADVVITSQPRNHSRSTTRVLRPA</sequence>
<dbReference type="EMBL" id="LSBI01000005">
    <property type="protein sequence ID" value="OAQ89276.1"/>
    <property type="molecule type" value="Genomic_DNA"/>
</dbReference>
<organism evidence="2 4">
    <name type="scientific">Purpureocillium lilacinum</name>
    <name type="common">Paecilomyces lilacinus</name>
    <dbReference type="NCBI Taxonomy" id="33203"/>
    <lineage>
        <taxon>Eukaryota</taxon>
        <taxon>Fungi</taxon>
        <taxon>Dikarya</taxon>
        <taxon>Ascomycota</taxon>
        <taxon>Pezizomycotina</taxon>
        <taxon>Sordariomycetes</taxon>
        <taxon>Hypocreomycetidae</taxon>
        <taxon>Hypocreales</taxon>
        <taxon>Ophiocordycipitaceae</taxon>
        <taxon>Purpureocillium</taxon>
    </lineage>
</organism>